<dbReference type="AlphaFoldDB" id="A0A381ZFS6"/>
<protein>
    <recommendedName>
        <fullName evidence="3">CoA transferase</fullName>
    </recommendedName>
</protein>
<gene>
    <name evidence="2" type="ORF">METZ01_LOCUS140828</name>
</gene>
<accession>A0A381ZFS6</accession>
<dbReference type="EMBL" id="UINC01021111">
    <property type="protein sequence ID" value="SVA87974.1"/>
    <property type="molecule type" value="Genomic_DNA"/>
</dbReference>
<dbReference type="PANTHER" id="PTHR48207">
    <property type="entry name" value="SUCCINATE--HYDROXYMETHYLGLUTARATE COA-TRANSFERASE"/>
    <property type="match status" value="1"/>
</dbReference>
<organism evidence="2">
    <name type="scientific">marine metagenome</name>
    <dbReference type="NCBI Taxonomy" id="408172"/>
    <lineage>
        <taxon>unclassified sequences</taxon>
        <taxon>metagenomes</taxon>
        <taxon>ecological metagenomes</taxon>
    </lineage>
</organism>
<dbReference type="PANTHER" id="PTHR48207:SF3">
    <property type="entry name" value="SUCCINATE--HYDROXYMETHYLGLUTARATE COA-TRANSFERASE"/>
    <property type="match status" value="1"/>
</dbReference>
<sequence length="667" mass="72899">VAGPYTDIRVLDFSRDMAGRYATMMMADMGAEVIRVESPDVVSKGSTQSNRLFDRGKKSIFLDLSTPDGIANLTNLLKSADMLFETWLVSEAKSAFLDYETVSEINPFLIYCSIPPYGDTGPMAETPGDDGTVGAFTGIHEGQGGETGTPLFVQLPLVSYGTAFSICLAGSSALLERNQSGMGQKVVVPLYSGSAIIQATSFIDGVNVPAPRKRPASASEGLPTYRLYKCSNDEWLFMACGTNVFWNKMCMTLEQYEFLEDERFLNAPWGISMDDWHVISEVLEPLFASNTRDHWLKVLRDGDVPCGPAETREWFRNHPQAIYNGMMVTIEDPILGTTEQPAPPIEMSESAPKIQGPAPILGSTDVANISGRNPNLSSTGPRKNHPLEGIKIIDLTGYIAGSYGTRLLANLGAEVLKIESFAGDGFRQNSAAFQGWNQGKQGMILNLKEPEGLAIFHDLVKDVDIVAENFRGGIAKRLEVDYEDLCKINPSLIYSTVTGYGSSGPSSHLPTFDPLIQAQGGAMRDQGGDGDPVFLRIAASDYSSAILSAFAMVSALYHRDRTGNGQRVEISLVNSAFAYQAAEYFEYPGKKEEPRLGTVGHSADYRLYQTSDGWIFLSCKEPAEWLKMCRALGLDNLSRYSDTSLRIQEDAQLNTRLESIFTSGTVS</sequence>
<dbReference type="Gene3D" id="3.30.1540.10">
    <property type="entry name" value="formyl-coa transferase, domain 3"/>
    <property type="match status" value="2"/>
</dbReference>
<dbReference type="SUPFAM" id="SSF89796">
    <property type="entry name" value="CoA-transferase family III (CaiB/BaiF)"/>
    <property type="match status" value="2"/>
</dbReference>
<evidence type="ECO:0000313" key="2">
    <source>
        <dbReference type="EMBL" id="SVA87974.1"/>
    </source>
</evidence>
<name>A0A381ZFS6_9ZZZZ</name>
<dbReference type="Gene3D" id="3.40.50.10540">
    <property type="entry name" value="Crotonobetainyl-coa:carnitine coa-transferase, domain 1"/>
    <property type="match status" value="2"/>
</dbReference>
<proteinExistence type="predicted"/>
<keyword evidence="1" id="KW-0808">Transferase</keyword>
<dbReference type="InterPro" id="IPR044855">
    <property type="entry name" value="CoA-Trfase_III_dom3_sf"/>
</dbReference>
<reference evidence="2" key="1">
    <citation type="submission" date="2018-05" db="EMBL/GenBank/DDBJ databases">
        <authorList>
            <person name="Lanie J.A."/>
            <person name="Ng W.-L."/>
            <person name="Kazmierczak K.M."/>
            <person name="Andrzejewski T.M."/>
            <person name="Davidsen T.M."/>
            <person name="Wayne K.J."/>
            <person name="Tettelin H."/>
            <person name="Glass J.I."/>
            <person name="Rusch D."/>
            <person name="Podicherti R."/>
            <person name="Tsui H.-C.T."/>
            <person name="Winkler M.E."/>
        </authorList>
    </citation>
    <scope>NUCLEOTIDE SEQUENCE</scope>
</reference>
<evidence type="ECO:0000256" key="1">
    <source>
        <dbReference type="ARBA" id="ARBA00022679"/>
    </source>
</evidence>
<dbReference type="GO" id="GO:0008410">
    <property type="term" value="F:CoA-transferase activity"/>
    <property type="evidence" value="ECO:0007669"/>
    <property type="project" value="TreeGrafter"/>
</dbReference>
<evidence type="ECO:0008006" key="3">
    <source>
        <dbReference type="Google" id="ProtNLM"/>
    </source>
</evidence>
<feature type="non-terminal residue" evidence="2">
    <location>
        <position position="1"/>
    </location>
</feature>
<feature type="non-terminal residue" evidence="2">
    <location>
        <position position="667"/>
    </location>
</feature>
<dbReference type="Pfam" id="PF02515">
    <property type="entry name" value="CoA_transf_3"/>
    <property type="match status" value="2"/>
</dbReference>
<dbReference type="InterPro" id="IPR023606">
    <property type="entry name" value="CoA-Trfase_III_dom_1_sf"/>
</dbReference>
<dbReference type="InterPro" id="IPR050483">
    <property type="entry name" value="CoA-transferase_III_domain"/>
</dbReference>
<dbReference type="InterPro" id="IPR003673">
    <property type="entry name" value="CoA-Trfase_fam_III"/>
</dbReference>